<evidence type="ECO:0000313" key="2">
    <source>
        <dbReference type="EMBL" id="CUP15047.1"/>
    </source>
</evidence>
<organism evidence="2 3">
    <name type="scientific">Hungatella hathewayi</name>
    <dbReference type="NCBI Taxonomy" id="154046"/>
    <lineage>
        <taxon>Bacteria</taxon>
        <taxon>Bacillati</taxon>
        <taxon>Bacillota</taxon>
        <taxon>Clostridia</taxon>
        <taxon>Lachnospirales</taxon>
        <taxon>Lachnospiraceae</taxon>
        <taxon>Hungatella</taxon>
    </lineage>
</organism>
<dbReference type="EMBL" id="CYZE01000019">
    <property type="protein sequence ID" value="CUP15047.1"/>
    <property type="molecule type" value="Genomic_DNA"/>
</dbReference>
<proteinExistence type="predicted"/>
<reference evidence="2 3" key="1">
    <citation type="submission" date="2015-09" db="EMBL/GenBank/DDBJ databases">
        <authorList>
            <consortium name="Pathogen Informatics"/>
        </authorList>
    </citation>
    <scope>NUCLEOTIDE SEQUENCE [LARGE SCALE GENOMIC DNA]</scope>
    <source>
        <strain evidence="2 3">2789STDY5608850</strain>
    </source>
</reference>
<dbReference type="RefSeq" id="WP_055659477.1">
    <property type="nucleotide sequence ID" value="NZ_CABIXC010000019.1"/>
</dbReference>
<feature type="transmembrane region" description="Helical" evidence="1">
    <location>
        <begin position="43"/>
        <end position="65"/>
    </location>
</feature>
<dbReference type="Proteomes" id="UP000095651">
    <property type="component" value="Unassembled WGS sequence"/>
</dbReference>
<evidence type="ECO:0000313" key="3">
    <source>
        <dbReference type="Proteomes" id="UP000095651"/>
    </source>
</evidence>
<keyword evidence="1" id="KW-1133">Transmembrane helix</keyword>
<keyword evidence="1" id="KW-0472">Membrane</keyword>
<feature type="transmembrane region" description="Helical" evidence="1">
    <location>
        <begin position="71"/>
        <end position="92"/>
    </location>
</feature>
<protein>
    <submittedName>
        <fullName evidence="2">Uncharacterized protein</fullName>
    </submittedName>
</protein>
<keyword evidence="1" id="KW-0812">Transmembrane</keyword>
<sequence length="110" mass="12127">MDINTVMQYGSYLLIAIGVMAFIVSAITQVIKSWPGLDKLPTSAVVIVLSLVLCPLTLVMIMAYLNQPMVWYMIVACVIVAFLVALVAMGGWEKISEIWQRTKYKKGGGQ</sequence>
<gene>
    <name evidence="2" type="ORF">ERS852407_05123</name>
</gene>
<name>A0A174KXZ5_9FIRM</name>
<feature type="transmembrane region" description="Helical" evidence="1">
    <location>
        <begin position="12"/>
        <end position="31"/>
    </location>
</feature>
<accession>A0A174KXZ5</accession>
<evidence type="ECO:0000256" key="1">
    <source>
        <dbReference type="SAM" id="Phobius"/>
    </source>
</evidence>
<dbReference type="AlphaFoldDB" id="A0A174KXZ5"/>